<gene>
    <name evidence="1" type="ORF">EVAR_13171_1</name>
</gene>
<keyword evidence="2" id="KW-1185">Reference proteome</keyword>
<sequence length="121" mass="14586">MSTQFIRFLSLYLVSRQLNWLALRRASHLYFVLLNAAPPAAEFRHPSTRRRHHHHHLDGGRSTIVRFMCNFLLHTIKLWIDLPSGVLPINYHKKVFKKTLFLSKRLARNFWILFRLVRAWR</sequence>
<dbReference type="AlphaFoldDB" id="A0A4C1UA08"/>
<dbReference type="EMBL" id="BGZK01000147">
    <property type="protein sequence ID" value="GBP23149.1"/>
    <property type="molecule type" value="Genomic_DNA"/>
</dbReference>
<evidence type="ECO:0000313" key="2">
    <source>
        <dbReference type="Proteomes" id="UP000299102"/>
    </source>
</evidence>
<name>A0A4C1UA08_EUMVA</name>
<protein>
    <submittedName>
        <fullName evidence="1">Uncharacterized protein</fullName>
    </submittedName>
</protein>
<evidence type="ECO:0000313" key="1">
    <source>
        <dbReference type="EMBL" id="GBP23149.1"/>
    </source>
</evidence>
<reference evidence="1 2" key="1">
    <citation type="journal article" date="2019" name="Commun. Biol.">
        <title>The bagworm genome reveals a unique fibroin gene that provides high tensile strength.</title>
        <authorList>
            <person name="Kono N."/>
            <person name="Nakamura H."/>
            <person name="Ohtoshi R."/>
            <person name="Tomita M."/>
            <person name="Numata K."/>
            <person name="Arakawa K."/>
        </authorList>
    </citation>
    <scope>NUCLEOTIDE SEQUENCE [LARGE SCALE GENOMIC DNA]</scope>
</reference>
<comment type="caution">
    <text evidence="1">The sequence shown here is derived from an EMBL/GenBank/DDBJ whole genome shotgun (WGS) entry which is preliminary data.</text>
</comment>
<proteinExistence type="predicted"/>
<accession>A0A4C1UA08</accession>
<dbReference type="Proteomes" id="UP000299102">
    <property type="component" value="Unassembled WGS sequence"/>
</dbReference>
<organism evidence="1 2">
    <name type="scientific">Eumeta variegata</name>
    <name type="common">Bagworm moth</name>
    <name type="synonym">Eumeta japonica</name>
    <dbReference type="NCBI Taxonomy" id="151549"/>
    <lineage>
        <taxon>Eukaryota</taxon>
        <taxon>Metazoa</taxon>
        <taxon>Ecdysozoa</taxon>
        <taxon>Arthropoda</taxon>
        <taxon>Hexapoda</taxon>
        <taxon>Insecta</taxon>
        <taxon>Pterygota</taxon>
        <taxon>Neoptera</taxon>
        <taxon>Endopterygota</taxon>
        <taxon>Lepidoptera</taxon>
        <taxon>Glossata</taxon>
        <taxon>Ditrysia</taxon>
        <taxon>Tineoidea</taxon>
        <taxon>Psychidae</taxon>
        <taxon>Oiketicinae</taxon>
        <taxon>Eumeta</taxon>
    </lineage>
</organism>